<feature type="transmembrane region" description="Helical" evidence="8">
    <location>
        <begin position="396"/>
        <end position="418"/>
    </location>
</feature>
<dbReference type="PANTHER" id="PTHR42643">
    <property type="entry name" value="IONOTROPIC RECEPTOR 20A-RELATED"/>
    <property type="match status" value="1"/>
</dbReference>
<dbReference type="Proteomes" id="UP001652620">
    <property type="component" value="Unplaced"/>
</dbReference>
<accession>A0ABM3K8N0</accession>
<evidence type="ECO:0000313" key="10">
    <source>
        <dbReference type="Proteomes" id="UP001652620"/>
    </source>
</evidence>
<evidence type="ECO:0000313" key="11">
    <source>
        <dbReference type="RefSeq" id="XP_049317823.1"/>
    </source>
</evidence>
<comment type="subcellular location">
    <subcellularLocation>
        <location evidence="1">Cell membrane</location>
        <topology evidence="1">Multi-pass membrane protein</topology>
    </subcellularLocation>
</comment>
<keyword evidence="6" id="KW-0675">Receptor</keyword>
<dbReference type="InterPro" id="IPR052192">
    <property type="entry name" value="Insect_Ionotropic_Sensory_Rcpt"/>
</dbReference>
<evidence type="ECO:0000256" key="8">
    <source>
        <dbReference type="SAM" id="Phobius"/>
    </source>
</evidence>
<feature type="chain" id="PRO_5046101479" evidence="9">
    <location>
        <begin position="19"/>
        <end position="641"/>
    </location>
</feature>
<evidence type="ECO:0000256" key="3">
    <source>
        <dbReference type="ARBA" id="ARBA00022692"/>
    </source>
</evidence>
<keyword evidence="3 8" id="KW-0812">Transmembrane</keyword>
<reference evidence="11" key="1">
    <citation type="submission" date="2025-08" db="UniProtKB">
        <authorList>
            <consortium name="RefSeq"/>
        </authorList>
    </citation>
    <scope>IDENTIFICATION</scope>
    <source>
        <tissue evidence="11">Adult</tissue>
    </source>
</reference>
<organism evidence="10 11">
    <name type="scientific">Bactrocera dorsalis</name>
    <name type="common">Oriental fruit fly</name>
    <name type="synonym">Dacus dorsalis</name>
    <dbReference type="NCBI Taxonomy" id="27457"/>
    <lineage>
        <taxon>Eukaryota</taxon>
        <taxon>Metazoa</taxon>
        <taxon>Ecdysozoa</taxon>
        <taxon>Arthropoda</taxon>
        <taxon>Hexapoda</taxon>
        <taxon>Insecta</taxon>
        <taxon>Pterygota</taxon>
        <taxon>Neoptera</taxon>
        <taxon>Endopterygota</taxon>
        <taxon>Diptera</taxon>
        <taxon>Brachycera</taxon>
        <taxon>Muscomorpha</taxon>
        <taxon>Tephritoidea</taxon>
        <taxon>Tephritidae</taxon>
        <taxon>Bactrocera</taxon>
        <taxon>Bactrocera</taxon>
    </lineage>
</organism>
<keyword evidence="10" id="KW-1185">Reference proteome</keyword>
<dbReference type="SUPFAM" id="SSF53850">
    <property type="entry name" value="Periplasmic binding protein-like II"/>
    <property type="match status" value="1"/>
</dbReference>
<protein>
    <submittedName>
        <fullName evidence="11">Uncharacterized protein LOC125780169</fullName>
    </submittedName>
</protein>
<evidence type="ECO:0000256" key="4">
    <source>
        <dbReference type="ARBA" id="ARBA00022989"/>
    </source>
</evidence>
<evidence type="ECO:0000256" key="6">
    <source>
        <dbReference type="ARBA" id="ARBA00023170"/>
    </source>
</evidence>
<keyword evidence="5 8" id="KW-0472">Membrane</keyword>
<dbReference type="RefSeq" id="XP_049317823.1">
    <property type="nucleotide sequence ID" value="XM_049461866.1"/>
</dbReference>
<feature type="transmembrane region" description="Helical" evidence="8">
    <location>
        <begin position="588"/>
        <end position="612"/>
    </location>
</feature>
<keyword evidence="9" id="KW-0732">Signal</keyword>
<keyword evidence="2" id="KW-1003">Cell membrane</keyword>
<keyword evidence="4 8" id="KW-1133">Transmembrane helix</keyword>
<proteinExistence type="predicted"/>
<feature type="signal peptide" evidence="9">
    <location>
        <begin position="1"/>
        <end position="18"/>
    </location>
</feature>
<evidence type="ECO:0000256" key="7">
    <source>
        <dbReference type="ARBA" id="ARBA00023180"/>
    </source>
</evidence>
<evidence type="ECO:0000256" key="1">
    <source>
        <dbReference type="ARBA" id="ARBA00004651"/>
    </source>
</evidence>
<evidence type="ECO:0000256" key="9">
    <source>
        <dbReference type="SAM" id="SignalP"/>
    </source>
</evidence>
<dbReference type="PANTHER" id="PTHR42643:SF41">
    <property type="entry name" value="IONOTROPIC RECEPTOR 20A-RELATED"/>
    <property type="match status" value="1"/>
</dbReference>
<sequence>MLTVNRFVLICNFALITGYPSLLWNFQQQINGSDLIEITNKINLERKIYAFVIVNAYNTSQSCLSDETIKRLSANNIVQLMMAQSQCSSSVERLNDEKILIRCLPESLSLELLDPMVNCLGNKRNTRILFIWNEEYTAASSERRLQLQTQQQLLFKYCAEMRLLNVIAIYWDYLKDGHFYTFSYFPEFHLQRKTLHEDCYPNRIKDLEGVAIRMAPDQLEPWSLVWQDRNGDIQIGGFLTRFVREFAKRSNGTVSYPMAVTPERAPTLAELMFLLQNNSIDIVAGTTTVNSADMDVSAVILPIDWIIMLPLPAQIPDSEIFLTLLNSSLGLFLFILLFVFSFVLTVEALLLQRRTAAENLLFFFWILTNVVLRSIIGQPSSSKVGVSAKLIKRFLYMTLFLSGIFMSTLMSAGLQSYLTSPVRYPRINTFEEFLKSDITIKTSQAGYKALDLYVSRRNLNVVKKKFISSNSLEKLQRQRTYLDTRYGYTMFSNLWDVLARYQTYLPQPLFYVSKRLFITKGMPLVMPLQKHSIYKEAFNIMINRLHSVGLTDLWKRQVYEDMIVAKKLNTSYRMEGVRNAKLDLEDFYWLWWLYGIGMGISTLVFFTELWYYKRTIRVAPKEQKLSRKRAVRRRPKRVNPV</sequence>
<evidence type="ECO:0000256" key="5">
    <source>
        <dbReference type="ARBA" id="ARBA00023136"/>
    </source>
</evidence>
<dbReference type="GeneID" id="125780169"/>
<feature type="transmembrane region" description="Helical" evidence="8">
    <location>
        <begin position="320"/>
        <end position="344"/>
    </location>
</feature>
<keyword evidence="7" id="KW-0325">Glycoprotein</keyword>
<gene>
    <name evidence="11" type="primary">LOC125780169</name>
</gene>
<name>A0ABM3K8N0_BACDO</name>
<evidence type="ECO:0000256" key="2">
    <source>
        <dbReference type="ARBA" id="ARBA00022475"/>
    </source>
</evidence>
<feature type="transmembrane region" description="Helical" evidence="8">
    <location>
        <begin position="356"/>
        <end position="376"/>
    </location>
</feature>